<feature type="region of interest" description="Disordered" evidence="1">
    <location>
        <begin position="1"/>
        <end position="33"/>
    </location>
</feature>
<dbReference type="Proteomes" id="UP001500399">
    <property type="component" value="Unassembled WGS sequence"/>
</dbReference>
<proteinExistence type="predicted"/>
<dbReference type="RefSeq" id="WP_304988131.1">
    <property type="nucleotide sequence ID" value="NZ_BAAACR010000001.1"/>
</dbReference>
<evidence type="ECO:0000256" key="1">
    <source>
        <dbReference type="SAM" id="MobiDB-lite"/>
    </source>
</evidence>
<reference evidence="2 3" key="1">
    <citation type="journal article" date="2019" name="Int. J. Syst. Evol. Microbiol.">
        <title>The Global Catalogue of Microorganisms (GCM) 10K type strain sequencing project: providing services to taxonomists for standard genome sequencing and annotation.</title>
        <authorList>
            <consortium name="The Broad Institute Genomics Platform"/>
            <consortium name="The Broad Institute Genome Sequencing Center for Infectious Disease"/>
            <person name="Wu L."/>
            <person name="Ma J."/>
        </authorList>
    </citation>
    <scope>NUCLEOTIDE SEQUENCE [LARGE SCALE GENOMIC DNA]</scope>
    <source>
        <strain evidence="2 3">JCM 8542</strain>
    </source>
</reference>
<accession>A0ABN0SV02</accession>
<evidence type="ECO:0000313" key="3">
    <source>
        <dbReference type="Proteomes" id="UP001500399"/>
    </source>
</evidence>
<sequence>MESQGNANNQPINNQPANTNYANSPSANNSPMFRNADELLASVQGRGVVNLYEGADVLGFLTSSGNKG</sequence>
<protein>
    <submittedName>
        <fullName evidence="2">Uncharacterized protein</fullName>
    </submittedName>
</protein>
<feature type="compositionally biased region" description="Low complexity" evidence="1">
    <location>
        <begin position="1"/>
        <end position="31"/>
    </location>
</feature>
<keyword evidence="3" id="KW-1185">Reference proteome</keyword>
<comment type="caution">
    <text evidence="2">The sequence shown here is derived from an EMBL/GenBank/DDBJ whole genome shotgun (WGS) entry which is preliminary data.</text>
</comment>
<name>A0ABN0SV02_9FIRM</name>
<organism evidence="2 3">
    <name type="scientific">Selenomonas dianae</name>
    <dbReference type="NCBI Taxonomy" id="135079"/>
    <lineage>
        <taxon>Bacteria</taxon>
        <taxon>Bacillati</taxon>
        <taxon>Bacillota</taxon>
        <taxon>Negativicutes</taxon>
        <taxon>Selenomonadales</taxon>
        <taxon>Selenomonadaceae</taxon>
        <taxon>Selenomonas</taxon>
    </lineage>
</organism>
<dbReference type="EMBL" id="BAAACR010000001">
    <property type="protein sequence ID" value="GAA0201537.1"/>
    <property type="molecule type" value="Genomic_DNA"/>
</dbReference>
<gene>
    <name evidence="2" type="ORF">GCM10008919_01140</name>
</gene>
<evidence type="ECO:0000313" key="2">
    <source>
        <dbReference type="EMBL" id="GAA0201537.1"/>
    </source>
</evidence>